<evidence type="ECO:0000313" key="1">
    <source>
        <dbReference type="EMBL" id="QQZ45276.1"/>
    </source>
</evidence>
<dbReference type="EMBL" id="MN175502">
    <property type="protein sequence ID" value="QQZ45276.1"/>
    <property type="molecule type" value="Genomic_DNA"/>
</dbReference>
<dbReference type="AlphaFoldDB" id="A0A7U1DZB0"/>
<dbReference type="GO" id="GO:0003677">
    <property type="term" value="F:DNA binding"/>
    <property type="evidence" value="ECO:0007669"/>
    <property type="project" value="UniProtKB-KW"/>
</dbReference>
<proteinExistence type="predicted"/>
<reference evidence="1" key="1">
    <citation type="submission" date="2019-07" db="EMBL/GenBank/DDBJ databases">
        <authorList>
            <person name="Gao X."/>
            <person name="Wan M."/>
            <person name="Lv L."/>
            <person name="Liu J.-H."/>
        </authorList>
    </citation>
    <scope>NUCLEOTIDE SEQUENCE</scope>
    <source>
        <strain evidence="1">NC189</strain>
        <plasmid evidence="1">pHNNC189-2</plasmid>
    </source>
</reference>
<geneLocation type="plasmid" evidence="1">
    <name>pHNNC189-2</name>
</geneLocation>
<organism evidence="1">
    <name type="scientific">Raoultella ornithinolytica</name>
    <name type="common">Klebsiella ornithinolytica</name>
    <dbReference type="NCBI Taxonomy" id="54291"/>
    <lineage>
        <taxon>Bacteria</taxon>
        <taxon>Pseudomonadati</taxon>
        <taxon>Pseudomonadota</taxon>
        <taxon>Gammaproteobacteria</taxon>
        <taxon>Enterobacterales</taxon>
        <taxon>Enterobacteriaceae</taxon>
        <taxon>Klebsiella/Raoultella group</taxon>
        <taxon>Raoultella</taxon>
    </lineage>
</organism>
<keyword evidence="1" id="KW-0238">DNA-binding</keyword>
<name>A0A7U1DZB0_RAOOR</name>
<sequence length="48" mass="5390">MNSPQNFLHGTAKTFVSCPGQMRQAVASLPLRRTALKRVKVFKDKTTE</sequence>
<accession>A0A7U1DZB0</accession>
<protein>
    <submittedName>
        <fullName evidence="1">Single-stranded DNA-binding protein</fullName>
    </submittedName>
</protein>
<keyword evidence="1" id="KW-0614">Plasmid</keyword>